<dbReference type="PANTHER" id="PTHR13246">
    <property type="entry name" value="ENDO BETA N-ACETYLGLUCOSAMINIDASE"/>
    <property type="match status" value="1"/>
</dbReference>
<protein>
    <submittedName>
        <fullName evidence="3">Cytosolic endo-beta-N-acetylglucosaminidase-like protein</fullName>
    </submittedName>
</protein>
<reference evidence="3 4" key="1">
    <citation type="journal article" date="2015" name="Parasit. Vectors">
        <title>Draft genome of the scabies mite.</title>
        <authorList>
            <person name="Rider S.D.Jr."/>
            <person name="Morgan M.S."/>
            <person name="Arlian L.G."/>
        </authorList>
    </citation>
    <scope>NUCLEOTIDE SEQUENCE [LARGE SCALE GENOMIC DNA]</scope>
    <source>
        <strain evidence="3">Arlian Lab</strain>
    </source>
</reference>
<evidence type="ECO:0000259" key="2">
    <source>
        <dbReference type="Pfam" id="PF03644"/>
    </source>
</evidence>
<evidence type="ECO:0000256" key="1">
    <source>
        <dbReference type="SAM" id="MobiDB-lite"/>
    </source>
</evidence>
<proteinExistence type="predicted"/>
<dbReference type="InterPro" id="IPR005201">
    <property type="entry name" value="TIM_ENGase"/>
</dbReference>
<name>A0A132A354_SARSC</name>
<dbReference type="GO" id="GO:0005829">
    <property type="term" value="C:cytosol"/>
    <property type="evidence" value="ECO:0007669"/>
    <property type="project" value="UniProtKB-SubCell"/>
</dbReference>
<dbReference type="OrthoDB" id="284473at2759"/>
<dbReference type="VEuPathDB" id="VectorBase:SSCA004055"/>
<accession>A0A132A354</accession>
<gene>
    <name evidence="3" type="ORF">QR98_0038330</name>
</gene>
<dbReference type="InterPro" id="IPR032979">
    <property type="entry name" value="ENGase"/>
</dbReference>
<sequence length="255" mass="29601">MIDYFAYFTHKLITVPPCEWISASHQNGVKCLGTLIIEEWSSYILDSKILKGDLMLESMLSDENLLKKIVHCMHSIQNEYQFDGWLLNIETNLNPKYLGKLYQFISMIKEPSKILIESPIVIWYDSLNSNGELKHQNEFNGNNEIFFEKCDAIFLNYCWTEENLQKSLANVTKLEKEKSRIFVGIDCYGRGCYGGGGLNTFEAVQKILQYKLSIAIFAPGWTHESKLDNDNLRVRKNKSSRHSSDKYYSKDYENL</sequence>
<dbReference type="GO" id="GO:0033925">
    <property type="term" value="F:mannosyl-glycoprotein endo-beta-N-acetylglucosaminidase activity"/>
    <property type="evidence" value="ECO:0007669"/>
    <property type="project" value="UniProtKB-EC"/>
</dbReference>
<evidence type="ECO:0000313" key="3">
    <source>
        <dbReference type="EMBL" id="KPM05371.1"/>
    </source>
</evidence>
<dbReference type="EMBL" id="JXLN01010235">
    <property type="protein sequence ID" value="KPM05371.1"/>
    <property type="molecule type" value="Genomic_DNA"/>
</dbReference>
<dbReference type="AlphaFoldDB" id="A0A132A354"/>
<feature type="domain" description="Cytosolic endo-beta-N-acetylglucosaminidase TIM barrel" evidence="2">
    <location>
        <begin position="1"/>
        <end position="231"/>
    </location>
</feature>
<organism evidence="3 4">
    <name type="scientific">Sarcoptes scabiei</name>
    <name type="common">Itch mite</name>
    <name type="synonym">Acarus scabiei</name>
    <dbReference type="NCBI Taxonomy" id="52283"/>
    <lineage>
        <taxon>Eukaryota</taxon>
        <taxon>Metazoa</taxon>
        <taxon>Ecdysozoa</taxon>
        <taxon>Arthropoda</taxon>
        <taxon>Chelicerata</taxon>
        <taxon>Arachnida</taxon>
        <taxon>Acari</taxon>
        <taxon>Acariformes</taxon>
        <taxon>Sarcoptiformes</taxon>
        <taxon>Astigmata</taxon>
        <taxon>Psoroptidia</taxon>
        <taxon>Sarcoptoidea</taxon>
        <taxon>Sarcoptidae</taxon>
        <taxon>Sarcoptinae</taxon>
        <taxon>Sarcoptes</taxon>
    </lineage>
</organism>
<comment type="caution">
    <text evidence="3">The sequence shown here is derived from an EMBL/GenBank/DDBJ whole genome shotgun (WGS) entry which is preliminary data.</text>
</comment>
<evidence type="ECO:0000313" key="4">
    <source>
        <dbReference type="Proteomes" id="UP000616769"/>
    </source>
</evidence>
<dbReference type="PANTHER" id="PTHR13246:SF1">
    <property type="entry name" value="CYTOSOLIC ENDO-BETA-N-ACETYLGLUCOSAMINIDASE"/>
    <property type="match status" value="1"/>
</dbReference>
<dbReference type="Pfam" id="PF03644">
    <property type="entry name" value="Glyco_hydro_85"/>
    <property type="match status" value="1"/>
</dbReference>
<feature type="compositionally biased region" description="Basic and acidic residues" evidence="1">
    <location>
        <begin position="242"/>
        <end position="255"/>
    </location>
</feature>
<feature type="region of interest" description="Disordered" evidence="1">
    <location>
        <begin position="233"/>
        <end position="255"/>
    </location>
</feature>
<dbReference type="Gene3D" id="3.20.20.80">
    <property type="entry name" value="Glycosidases"/>
    <property type="match status" value="1"/>
</dbReference>
<dbReference type="Proteomes" id="UP000616769">
    <property type="component" value="Unassembled WGS sequence"/>
</dbReference>